<dbReference type="AlphaFoldDB" id="A0A4Y2IFV4"/>
<name>A0A4Y2IFV4_ARAVE</name>
<evidence type="ECO:0000313" key="1">
    <source>
        <dbReference type="EMBL" id="GBM76149.1"/>
    </source>
</evidence>
<reference evidence="1 2" key="1">
    <citation type="journal article" date="2019" name="Sci. Rep.">
        <title>Orb-weaving spider Araneus ventricosus genome elucidates the spidroin gene catalogue.</title>
        <authorList>
            <person name="Kono N."/>
            <person name="Nakamura H."/>
            <person name="Ohtoshi R."/>
            <person name="Moran D.A.P."/>
            <person name="Shinohara A."/>
            <person name="Yoshida Y."/>
            <person name="Fujiwara M."/>
            <person name="Mori M."/>
            <person name="Tomita M."/>
            <person name="Arakawa K."/>
        </authorList>
    </citation>
    <scope>NUCLEOTIDE SEQUENCE [LARGE SCALE GENOMIC DNA]</scope>
</reference>
<dbReference type="Proteomes" id="UP000499080">
    <property type="component" value="Unassembled WGS sequence"/>
</dbReference>
<sequence>MVQMEWSISLEPVIRDLFTLRKFDYCQPLRSPTSSPAFSTFFGEHRTPNLPFPYTYTYPNSVLMAEQSKWSDGNLDGLDIQPSALHHVNSAEFLHWCRMWRMN</sequence>
<protein>
    <submittedName>
        <fullName evidence="1">Uncharacterized protein</fullName>
    </submittedName>
</protein>
<accession>A0A4Y2IFV4</accession>
<comment type="caution">
    <text evidence="1">The sequence shown here is derived from an EMBL/GenBank/DDBJ whole genome shotgun (WGS) entry which is preliminary data.</text>
</comment>
<proteinExistence type="predicted"/>
<organism evidence="1 2">
    <name type="scientific">Araneus ventricosus</name>
    <name type="common">Orbweaver spider</name>
    <name type="synonym">Epeira ventricosa</name>
    <dbReference type="NCBI Taxonomy" id="182803"/>
    <lineage>
        <taxon>Eukaryota</taxon>
        <taxon>Metazoa</taxon>
        <taxon>Ecdysozoa</taxon>
        <taxon>Arthropoda</taxon>
        <taxon>Chelicerata</taxon>
        <taxon>Arachnida</taxon>
        <taxon>Araneae</taxon>
        <taxon>Araneomorphae</taxon>
        <taxon>Entelegynae</taxon>
        <taxon>Araneoidea</taxon>
        <taxon>Araneidae</taxon>
        <taxon>Araneus</taxon>
    </lineage>
</organism>
<keyword evidence="2" id="KW-1185">Reference proteome</keyword>
<dbReference type="EMBL" id="BGPR01002602">
    <property type="protein sequence ID" value="GBM76149.1"/>
    <property type="molecule type" value="Genomic_DNA"/>
</dbReference>
<evidence type="ECO:0000313" key="2">
    <source>
        <dbReference type="Proteomes" id="UP000499080"/>
    </source>
</evidence>
<gene>
    <name evidence="1" type="ORF">AVEN_142429_1</name>
</gene>